<keyword evidence="2" id="KW-1185">Reference proteome</keyword>
<dbReference type="GO" id="GO:0016491">
    <property type="term" value="F:oxidoreductase activity"/>
    <property type="evidence" value="ECO:0007669"/>
    <property type="project" value="TreeGrafter"/>
</dbReference>
<dbReference type="Pfam" id="PF13561">
    <property type="entry name" value="adh_short_C2"/>
    <property type="match status" value="1"/>
</dbReference>
<protein>
    <submittedName>
        <fullName evidence="1">NAD(P)-dependent dehydrogenase (Short-subunit alcohol dehydrogenase family)</fullName>
    </submittedName>
</protein>
<dbReference type="PANTHER" id="PTHR43544:SF12">
    <property type="entry name" value="NAD(P)-BINDING ROSSMANN-FOLD SUPERFAMILY PROTEIN"/>
    <property type="match status" value="1"/>
</dbReference>
<dbReference type="InterPro" id="IPR051468">
    <property type="entry name" value="Fungal_SecMetab_SDRs"/>
</dbReference>
<dbReference type="InterPro" id="IPR002347">
    <property type="entry name" value="SDR_fam"/>
</dbReference>
<dbReference type="OrthoDB" id="9785826at2"/>
<name>A0A4R1NTS6_9RHOB</name>
<dbReference type="SUPFAM" id="SSF51735">
    <property type="entry name" value="NAD(P)-binding Rossmann-fold domains"/>
    <property type="match status" value="1"/>
</dbReference>
<dbReference type="GO" id="GO:0005737">
    <property type="term" value="C:cytoplasm"/>
    <property type="evidence" value="ECO:0007669"/>
    <property type="project" value="TreeGrafter"/>
</dbReference>
<dbReference type="RefSeq" id="WP_132858540.1">
    <property type="nucleotide sequence ID" value="NZ_SMGR01000001.1"/>
</dbReference>
<dbReference type="EMBL" id="SMGR01000001">
    <property type="protein sequence ID" value="TCL08412.1"/>
    <property type="molecule type" value="Genomic_DNA"/>
</dbReference>
<dbReference type="Proteomes" id="UP000295673">
    <property type="component" value="Unassembled WGS sequence"/>
</dbReference>
<organism evidence="1 2">
    <name type="scientific">Shimia isoporae</name>
    <dbReference type="NCBI Taxonomy" id="647720"/>
    <lineage>
        <taxon>Bacteria</taxon>
        <taxon>Pseudomonadati</taxon>
        <taxon>Pseudomonadota</taxon>
        <taxon>Alphaproteobacteria</taxon>
        <taxon>Rhodobacterales</taxon>
        <taxon>Roseobacteraceae</taxon>
    </lineage>
</organism>
<dbReference type="PANTHER" id="PTHR43544">
    <property type="entry name" value="SHORT-CHAIN DEHYDROGENASE/REDUCTASE"/>
    <property type="match status" value="1"/>
</dbReference>
<reference evidence="1 2" key="1">
    <citation type="submission" date="2019-03" db="EMBL/GenBank/DDBJ databases">
        <title>Genomic Encyclopedia of Archaeal and Bacterial Type Strains, Phase II (KMG-II): from individual species to whole genera.</title>
        <authorList>
            <person name="Goeker M."/>
        </authorList>
    </citation>
    <scope>NUCLEOTIDE SEQUENCE [LARGE SCALE GENOMIC DNA]</scope>
    <source>
        <strain evidence="1 2">DSM 26433</strain>
    </source>
</reference>
<dbReference type="AlphaFoldDB" id="A0A4R1NTS6"/>
<evidence type="ECO:0000313" key="1">
    <source>
        <dbReference type="EMBL" id="TCL08412.1"/>
    </source>
</evidence>
<evidence type="ECO:0000313" key="2">
    <source>
        <dbReference type="Proteomes" id="UP000295673"/>
    </source>
</evidence>
<comment type="caution">
    <text evidence="1">The sequence shown here is derived from an EMBL/GenBank/DDBJ whole genome shotgun (WGS) entry which is preliminary data.</text>
</comment>
<gene>
    <name evidence="1" type="ORF">BXY66_0449</name>
</gene>
<accession>A0A4R1NTS6</accession>
<dbReference type="PRINTS" id="PR00081">
    <property type="entry name" value="GDHRDH"/>
</dbReference>
<proteinExistence type="predicted"/>
<sequence length="219" mass="22853">MRALVIGDSGGIGGAVAEVLHARGADVVGLSRARTGFDLLSPDAAEEQIAALDDVFDLIFVATGALVSTRERPEKSLKEVSAAELAEQFAINAIGPALVLRHAPRLLARAQRGVFAVLSARVGSIGDNRAGGWYSYRASKAALNQIVHTGAIELARTHKQAVCVALHPGTVETSFTAGFSGREKLSAEESATRLLDVLNGLDAGDTGGFFDYSGAPVVW</sequence>
<dbReference type="Gene3D" id="3.40.50.720">
    <property type="entry name" value="NAD(P)-binding Rossmann-like Domain"/>
    <property type="match status" value="1"/>
</dbReference>
<dbReference type="InterPro" id="IPR036291">
    <property type="entry name" value="NAD(P)-bd_dom_sf"/>
</dbReference>